<evidence type="ECO:0000259" key="1">
    <source>
        <dbReference type="Pfam" id="PF04101"/>
    </source>
</evidence>
<dbReference type="InterPro" id="IPR007235">
    <property type="entry name" value="Glyco_trans_28_C"/>
</dbReference>
<gene>
    <name evidence="2" type="ORF">IQ215_01895</name>
</gene>
<comment type="caution">
    <text evidence="2">The sequence shown here is derived from an EMBL/GenBank/DDBJ whole genome shotgun (WGS) entry which is preliminary data.</text>
</comment>
<dbReference type="PANTHER" id="PTHR21015:SF28">
    <property type="entry name" value="SLL1722 PROTEIN"/>
    <property type="match status" value="1"/>
</dbReference>
<dbReference type="PANTHER" id="PTHR21015">
    <property type="entry name" value="UDP-N-ACETYLGLUCOSAMINE--N-ACETYLMURAMYL-(PENTAPEPTIDE) PYROPHOSPHORYL-UNDECAPRENOL N-ACETYLGLUCOSAMINE TRANSFERASE 1"/>
    <property type="match status" value="1"/>
</dbReference>
<reference evidence="2 3" key="1">
    <citation type="submission" date="2020-10" db="EMBL/GenBank/DDBJ databases">
        <authorList>
            <person name="Castelo-Branco R."/>
            <person name="Eusebio N."/>
            <person name="Adriana R."/>
            <person name="Vieira A."/>
            <person name="Brugerolle De Fraissinette N."/>
            <person name="Rezende De Castro R."/>
            <person name="Schneider M.P."/>
            <person name="Vasconcelos V."/>
            <person name="Leao P.N."/>
        </authorList>
    </citation>
    <scope>NUCLEOTIDE SEQUENCE [LARGE SCALE GENOMIC DNA]</scope>
    <source>
        <strain evidence="2 3">LEGE 03274</strain>
    </source>
</reference>
<dbReference type="Proteomes" id="UP000654604">
    <property type="component" value="Unassembled WGS sequence"/>
</dbReference>
<dbReference type="Pfam" id="PF04101">
    <property type="entry name" value="Glyco_tran_28_C"/>
    <property type="match status" value="1"/>
</dbReference>
<feature type="domain" description="Glycosyl transferase family 28 C-terminal" evidence="1">
    <location>
        <begin position="220"/>
        <end position="348"/>
    </location>
</feature>
<dbReference type="Gene3D" id="3.40.50.2000">
    <property type="entry name" value="Glycogen Phosphorylase B"/>
    <property type="match status" value="1"/>
</dbReference>
<proteinExistence type="predicted"/>
<name>A0ABR9V1L2_9CHRO</name>
<sequence>MGLGHKRRNLLIAQNLGLSPLNVDILLITGTNQSNNFSGGDGIDCVTLPALYKNERGSYEAKQWQMSLDEIVKMRSHIILATIQNFKPDILIVDNVPKGAMGELKPTLKYLKKETNTFRILGLRDILDDPKTVYQEWKKAKNEKIIRTYYNEVWIYGDPMIYDAIKEYKFSTDIASKFRYTGYFDQRSRLDFSSNKSNFKLNNKDLALCMVGGGQDGANLALTFAQTILPNNVQGIIITGPFMPKEVQEYLLNIAKNRSNLWVWKYVKEPTFLLKEAKWVISMGGYNSTSEILSFEKRALIIPRINPRREQLIRIQRLQELGLVDMLHPDNLTPDSLAKWLKEEKNTPQVHNYIDFHGLKRIPLYLNSICQQIQHKNSSNKFPMVA</sequence>
<evidence type="ECO:0000313" key="2">
    <source>
        <dbReference type="EMBL" id="MBE9221439.1"/>
    </source>
</evidence>
<organism evidence="2 3">
    <name type="scientific">Cyanobacterium stanieri LEGE 03274</name>
    <dbReference type="NCBI Taxonomy" id="1828756"/>
    <lineage>
        <taxon>Bacteria</taxon>
        <taxon>Bacillati</taxon>
        <taxon>Cyanobacteriota</taxon>
        <taxon>Cyanophyceae</taxon>
        <taxon>Oscillatoriophycideae</taxon>
        <taxon>Chroococcales</taxon>
        <taxon>Geminocystaceae</taxon>
        <taxon>Cyanobacterium</taxon>
    </lineage>
</organism>
<dbReference type="SUPFAM" id="SSF53756">
    <property type="entry name" value="UDP-Glycosyltransferase/glycogen phosphorylase"/>
    <property type="match status" value="1"/>
</dbReference>
<dbReference type="EMBL" id="JADEWC010000003">
    <property type="protein sequence ID" value="MBE9221439.1"/>
    <property type="molecule type" value="Genomic_DNA"/>
</dbReference>
<evidence type="ECO:0000313" key="3">
    <source>
        <dbReference type="Proteomes" id="UP000654604"/>
    </source>
</evidence>
<accession>A0ABR9V1L2</accession>
<protein>
    <submittedName>
        <fullName evidence="2">Glycosyltransferase</fullName>
    </submittedName>
</protein>
<keyword evidence="3" id="KW-1185">Reference proteome</keyword>